<gene>
    <name evidence="10" type="ORF">PHJA_000018000</name>
</gene>
<dbReference type="SMART" id="SM00768">
    <property type="entry name" value="X8"/>
    <property type="match status" value="1"/>
</dbReference>
<evidence type="ECO:0000259" key="9">
    <source>
        <dbReference type="SMART" id="SM00768"/>
    </source>
</evidence>
<keyword evidence="11" id="KW-1185">Reference proteome</keyword>
<feature type="non-terminal residue" evidence="10">
    <location>
        <position position="1"/>
    </location>
</feature>
<dbReference type="InterPro" id="IPR012946">
    <property type="entry name" value="X8"/>
</dbReference>
<evidence type="ECO:0000256" key="5">
    <source>
        <dbReference type="ARBA" id="ARBA00023136"/>
    </source>
</evidence>
<name>A0A830B3C7_9LAMI</name>
<dbReference type="InterPro" id="IPR044788">
    <property type="entry name" value="X8_dom_prot"/>
</dbReference>
<dbReference type="Proteomes" id="UP000653305">
    <property type="component" value="Unassembled WGS sequence"/>
</dbReference>
<dbReference type="GO" id="GO:0005886">
    <property type="term" value="C:plasma membrane"/>
    <property type="evidence" value="ECO:0007669"/>
    <property type="project" value="UniProtKB-SubCell"/>
</dbReference>
<protein>
    <submittedName>
        <fullName evidence="10">Glucan endo-1 3-beta-glucosidase 7</fullName>
    </submittedName>
</protein>
<keyword evidence="5" id="KW-0472">Membrane</keyword>
<dbReference type="PANTHER" id="PTHR31044:SF52">
    <property type="entry name" value="OS01G0631500 PROTEIN"/>
    <property type="match status" value="1"/>
</dbReference>
<keyword evidence="3" id="KW-0336">GPI-anchor</keyword>
<evidence type="ECO:0000256" key="3">
    <source>
        <dbReference type="ARBA" id="ARBA00022622"/>
    </source>
</evidence>
<evidence type="ECO:0000256" key="7">
    <source>
        <dbReference type="ARBA" id="ARBA00023180"/>
    </source>
</evidence>
<keyword evidence="6" id="KW-1015">Disulfide bond</keyword>
<evidence type="ECO:0000256" key="6">
    <source>
        <dbReference type="ARBA" id="ARBA00023157"/>
    </source>
</evidence>
<evidence type="ECO:0000313" key="11">
    <source>
        <dbReference type="Proteomes" id="UP000653305"/>
    </source>
</evidence>
<feature type="domain" description="X8" evidence="9">
    <location>
        <begin position="33"/>
        <end position="115"/>
    </location>
</feature>
<keyword evidence="4" id="KW-0732">Signal</keyword>
<evidence type="ECO:0000313" key="10">
    <source>
        <dbReference type="EMBL" id="GFP78745.1"/>
    </source>
</evidence>
<comment type="subcellular location">
    <subcellularLocation>
        <location evidence="1">Cell membrane</location>
        <topology evidence="1">Lipid-anchor</topology>
        <topology evidence="1">GPI-anchor</topology>
    </subcellularLocation>
</comment>
<organism evidence="10 11">
    <name type="scientific">Phtheirospermum japonicum</name>
    <dbReference type="NCBI Taxonomy" id="374723"/>
    <lineage>
        <taxon>Eukaryota</taxon>
        <taxon>Viridiplantae</taxon>
        <taxon>Streptophyta</taxon>
        <taxon>Embryophyta</taxon>
        <taxon>Tracheophyta</taxon>
        <taxon>Spermatophyta</taxon>
        <taxon>Magnoliopsida</taxon>
        <taxon>eudicotyledons</taxon>
        <taxon>Gunneridae</taxon>
        <taxon>Pentapetalae</taxon>
        <taxon>asterids</taxon>
        <taxon>lamiids</taxon>
        <taxon>Lamiales</taxon>
        <taxon>Orobanchaceae</taxon>
        <taxon>Orobanchaceae incertae sedis</taxon>
        <taxon>Phtheirospermum</taxon>
    </lineage>
</organism>
<dbReference type="GO" id="GO:0009506">
    <property type="term" value="C:plasmodesma"/>
    <property type="evidence" value="ECO:0007669"/>
    <property type="project" value="UniProtKB-ARBA"/>
</dbReference>
<dbReference type="PANTHER" id="PTHR31044">
    <property type="entry name" value="BETA-1,3 GLUCANASE"/>
    <property type="match status" value="1"/>
</dbReference>
<evidence type="ECO:0000256" key="2">
    <source>
        <dbReference type="ARBA" id="ARBA00022475"/>
    </source>
</evidence>
<evidence type="ECO:0000256" key="4">
    <source>
        <dbReference type="ARBA" id="ARBA00022729"/>
    </source>
</evidence>
<keyword evidence="2" id="KW-1003">Cell membrane</keyword>
<dbReference type="EMBL" id="BMAC01000001">
    <property type="protein sequence ID" value="GFP78745.1"/>
    <property type="molecule type" value="Genomic_DNA"/>
</dbReference>
<sequence>IISQVTESGDVTTPLATFPSTNNIESDGRDSGSWCVATQSVSQTALQVALDYACGHVGADCSAIQPGGSCFEPVTVRDHASYAFNSYYQRNPIPASCTFGGYALTTSTDPSKQPS</sequence>
<keyword evidence="8" id="KW-0449">Lipoprotein</keyword>
<dbReference type="GO" id="GO:0098552">
    <property type="term" value="C:side of membrane"/>
    <property type="evidence" value="ECO:0007669"/>
    <property type="project" value="UniProtKB-KW"/>
</dbReference>
<evidence type="ECO:0000256" key="1">
    <source>
        <dbReference type="ARBA" id="ARBA00004609"/>
    </source>
</evidence>
<accession>A0A830B3C7</accession>
<keyword evidence="7" id="KW-0325">Glycoprotein</keyword>
<evidence type="ECO:0000256" key="8">
    <source>
        <dbReference type="ARBA" id="ARBA00023288"/>
    </source>
</evidence>
<comment type="caution">
    <text evidence="10">The sequence shown here is derived from an EMBL/GenBank/DDBJ whole genome shotgun (WGS) entry which is preliminary data.</text>
</comment>
<reference evidence="10" key="1">
    <citation type="submission" date="2020-07" db="EMBL/GenBank/DDBJ databases">
        <title>Ethylene signaling mediates host invasion by parasitic plants.</title>
        <authorList>
            <person name="Yoshida S."/>
        </authorList>
    </citation>
    <scope>NUCLEOTIDE SEQUENCE</scope>
    <source>
        <strain evidence="10">Okayama</strain>
    </source>
</reference>
<dbReference type="FunFam" id="1.20.58.1040:FF:000001">
    <property type="entry name" value="Glucan endo-1,3-beta-glucosidase 4"/>
    <property type="match status" value="1"/>
</dbReference>
<dbReference type="Pfam" id="PF07983">
    <property type="entry name" value="X8"/>
    <property type="match status" value="1"/>
</dbReference>
<proteinExistence type="predicted"/>
<dbReference type="OrthoDB" id="1073427at2759"/>
<dbReference type="Gene3D" id="1.20.58.1040">
    <property type="match status" value="1"/>
</dbReference>
<dbReference type="AlphaFoldDB" id="A0A830B3C7"/>